<dbReference type="Proteomes" id="UP000233325">
    <property type="component" value="Unassembled WGS sequence"/>
</dbReference>
<organism evidence="1 2">
    <name type="scientific">Candidatus Falkowbacteria bacterium HGW-Falkowbacteria-2</name>
    <dbReference type="NCBI Taxonomy" id="2013769"/>
    <lineage>
        <taxon>Bacteria</taxon>
        <taxon>Candidatus Falkowiibacteriota</taxon>
    </lineage>
</organism>
<dbReference type="AlphaFoldDB" id="A0A2N2DYY3"/>
<gene>
    <name evidence="1" type="ORF">CVU83_02725</name>
</gene>
<evidence type="ECO:0000313" key="1">
    <source>
        <dbReference type="EMBL" id="PKM87689.1"/>
    </source>
</evidence>
<dbReference type="EMBL" id="PHAH01000036">
    <property type="protein sequence ID" value="PKM87689.1"/>
    <property type="molecule type" value="Genomic_DNA"/>
</dbReference>
<evidence type="ECO:0000313" key="2">
    <source>
        <dbReference type="Proteomes" id="UP000233325"/>
    </source>
</evidence>
<comment type="caution">
    <text evidence="1">The sequence shown here is derived from an EMBL/GenBank/DDBJ whole genome shotgun (WGS) entry which is preliminary data.</text>
</comment>
<reference evidence="1 2" key="1">
    <citation type="journal article" date="2017" name="ISME J.">
        <title>Potential for microbial H2 and metal transformations associated with novel bacteria and archaea in deep terrestrial subsurface sediments.</title>
        <authorList>
            <person name="Hernsdorf A.W."/>
            <person name="Amano Y."/>
            <person name="Miyakawa K."/>
            <person name="Ise K."/>
            <person name="Suzuki Y."/>
            <person name="Anantharaman K."/>
            <person name="Probst A."/>
            <person name="Burstein D."/>
            <person name="Thomas B.C."/>
            <person name="Banfield J.F."/>
        </authorList>
    </citation>
    <scope>NUCLEOTIDE SEQUENCE [LARGE SCALE GENOMIC DNA]</scope>
    <source>
        <strain evidence="1">HGW-Falkowbacteria-2</strain>
    </source>
</reference>
<sequence length="147" mass="16702">MSNKYAIFGFLLLGIIFLSGCSRSLDESAKASSEKPTIEKIEVINFHATQRCAACTALGKYSEATVYEYFQPELRDGIIEFRAVNVDLPENKELAKKYQAVGSSLFINTIYDGEDHIEEDARVWRLLSSEEQFKSYLKNKLEAMLNK</sequence>
<accession>A0A2N2DYY3</accession>
<dbReference type="NCBIfam" id="NF040494">
    <property type="entry name" value="nitrored_ArsF"/>
    <property type="match status" value="1"/>
</dbReference>
<name>A0A2N2DYY3_9BACT</name>
<dbReference type="PROSITE" id="PS51257">
    <property type="entry name" value="PROKAR_LIPOPROTEIN"/>
    <property type="match status" value="1"/>
</dbReference>
<dbReference type="InterPro" id="IPR047698">
    <property type="entry name" value="ArsF-like"/>
</dbReference>
<evidence type="ECO:0008006" key="3">
    <source>
        <dbReference type="Google" id="ProtNLM"/>
    </source>
</evidence>
<protein>
    <recommendedName>
        <fullName evidence="3">Thioredoxin domain-containing protein</fullName>
    </recommendedName>
</protein>
<proteinExistence type="predicted"/>
<dbReference type="Gene3D" id="3.40.30.10">
    <property type="entry name" value="Glutaredoxin"/>
    <property type="match status" value="1"/>
</dbReference>